<keyword evidence="2" id="KW-1185">Reference proteome</keyword>
<evidence type="ECO:0000313" key="1">
    <source>
        <dbReference type="EnsemblPlants" id="AVESA.00010b.r2.5CG0869890.1.CDS"/>
    </source>
</evidence>
<reference evidence="1" key="1">
    <citation type="submission" date="2021-05" db="EMBL/GenBank/DDBJ databases">
        <authorList>
            <person name="Scholz U."/>
            <person name="Mascher M."/>
            <person name="Fiebig A."/>
        </authorList>
    </citation>
    <scope>NUCLEOTIDE SEQUENCE [LARGE SCALE GENOMIC DNA]</scope>
</reference>
<dbReference type="EnsemblPlants" id="AVESA.00010b.r2.5CG0869890.1">
    <property type="protein sequence ID" value="AVESA.00010b.r2.5CG0869890.1.CDS"/>
    <property type="gene ID" value="AVESA.00010b.r2.5CG0869890"/>
</dbReference>
<reference evidence="1" key="2">
    <citation type="submission" date="2025-09" db="UniProtKB">
        <authorList>
            <consortium name="EnsemblPlants"/>
        </authorList>
    </citation>
    <scope>IDENTIFICATION</scope>
</reference>
<accession>A0ACD5XS52</accession>
<proteinExistence type="predicted"/>
<sequence length="333" mass="36505">MLCVGLKILPFLPFMEKLISAGPARTSVPDCFILPPELRPSPRASSGSASLPVIDLGRGRDEVRRAIVDACRDIGFFQVVNHGVSEPAMRDMEAVCEEFFKLPAADKMAYYSEDTCMPNRVFSGDMYGDKGYWRDCLRLACSIPVGDTSKDWPDKPRRLREVAENFAVQTRGVGMELLRLLCEGLELRPDYFEGDITGGGLAIKVNHYPPSPDPSLTLGMRPHHDKNLITLLLAGSVPGLEVAYKGEWISVEPVAPDALSVNFGLLLEVVTNGRLKSVEHRVVNNSALARTSVAVFILPVAGSLIGPAEEFLGGDDNDDPPSYRPAIYNQFTR</sequence>
<dbReference type="Proteomes" id="UP001732700">
    <property type="component" value="Chromosome 5C"/>
</dbReference>
<organism evidence="1 2">
    <name type="scientific">Avena sativa</name>
    <name type="common">Oat</name>
    <dbReference type="NCBI Taxonomy" id="4498"/>
    <lineage>
        <taxon>Eukaryota</taxon>
        <taxon>Viridiplantae</taxon>
        <taxon>Streptophyta</taxon>
        <taxon>Embryophyta</taxon>
        <taxon>Tracheophyta</taxon>
        <taxon>Spermatophyta</taxon>
        <taxon>Magnoliopsida</taxon>
        <taxon>Liliopsida</taxon>
        <taxon>Poales</taxon>
        <taxon>Poaceae</taxon>
        <taxon>BOP clade</taxon>
        <taxon>Pooideae</taxon>
        <taxon>Poodae</taxon>
        <taxon>Poeae</taxon>
        <taxon>Poeae Chloroplast Group 1 (Aveneae type)</taxon>
        <taxon>Aveninae</taxon>
        <taxon>Avena</taxon>
    </lineage>
</organism>
<protein>
    <submittedName>
        <fullName evidence="1">Uncharacterized protein</fullName>
    </submittedName>
</protein>
<evidence type="ECO:0000313" key="2">
    <source>
        <dbReference type="Proteomes" id="UP001732700"/>
    </source>
</evidence>
<name>A0ACD5XS52_AVESA</name>